<evidence type="ECO:0000256" key="6">
    <source>
        <dbReference type="ARBA" id="ARBA00023136"/>
    </source>
</evidence>
<keyword evidence="4 7" id="KW-0812">Transmembrane</keyword>
<keyword evidence="5 8" id="KW-1133">Transmembrane helix</keyword>
<name>A0A1B1YS69_9GAMM</name>
<comment type="similarity">
    <text evidence="2 7">Belongs to the ExbD/TolR family.</text>
</comment>
<evidence type="ECO:0008006" key="11">
    <source>
        <dbReference type="Google" id="ProtNLM"/>
    </source>
</evidence>
<dbReference type="GO" id="GO:0005886">
    <property type="term" value="C:plasma membrane"/>
    <property type="evidence" value="ECO:0007669"/>
    <property type="project" value="UniProtKB-SubCell"/>
</dbReference>
<evidence type="ECO:0000256" key="8">
    <source>
        <dbReference type="SAM" id="Phobius"/>
    </source>
</evidence>
<dbReference type="Gene3D" id="3.30.420.270">
    <property type="match status" value="1"/>
</dbReference>
<proteinExistence type="inferred from homology"/>
<dbReference type="STRING" id="1810504.PG2T_05615"/>
<evidence type="ECO:0000256" key="2">
    <source>
        <dbReference type="ARBA" id="ARBA00005811"/>
    </source>
</evidence>
<dbReference type="OrthoDB" id="9793581at2"/>
<keyword evidence="7" id="KW-0653">Protein transport</keyword>
<dbReference type="PANTHER" id="PTHR30558">
    <property type="entry name" value="EXBD MEMBRANE COMPONENT OF PMF-DRIVEN MACROMOLECULE IMPORT SYSTEM"/>
    <property type="match status" value="1"/>
</dbReference>
<dbReference type="KEGG" id="gbi:PG2T_05615"/>
<dbReference type="AlphaFoldDB" id="A0A1B1YS69"/>
<dbReference type="InterPro" id="IPR003400">
    <property type="entry name" value="ExbD"/>
</dbReference>
<dbReference type="Proteomes" id="UP000092952">
    <property type="component" value="Chromosome"/>
</dbReference>
<dbReference type="InParanoid" id="A0A1B1YS69"/>
<evidence type="ECO:0000313" key="10">
    <source>
        <dbReference type="Proteomes" id="UP000092952"/>
    </source>
</evidence>
<evidence type="ECO:0000256" key="5">
    <source>
        <dbReference type="ARBA" id="ARBA00022989"/>
    </source>
</evidence>
<keyword evidence="3" id="KW-1003">Cell membrane</keyword>
<keyword evidence="7" id="KW-0813">Transport</keyword>
<evidence type="ECO:0000256" key="4">
    <source>
        <dbReference type="ARBA" id="ARBA00022692"/>
    </source>
</evidence>
<dbReference type="EMBL" id="CP014671">
    <property type="protein sequence ID" value="ANX03720.1"/>
    <property type="molecule type" value="Genomic_DNA"/>
</dbReference>
<organism evidence="9 10">
    <name type="scientific">Immundisolibacter cernigliae</name>
    <dbReference type="NCBI Taxonomy" id="1810504"/>
    <lineage>
        <taxon>Bacteria</taxon>
        <taxon>Pseudomonadati</taxon>
        <taxon>Pseudomonadota</taxon>
        <taxon>Gammaproteobacteria</taxon>
        <taxon>Immundisolibacterales</taxon>
        <taxon>Immundisolibacteraceae</taxon>
        <taxon>Immundisolibacter</taxon>
    </lineage>
</organism>
<gene>
    <name evidence="9" type="ORF">PG2T_05615</name>
</gene>
<evidence type="ECO:0000256" key="7">
    <source>
        <dbReference type="RuleBase" id="RU003879"/>
    </source>
</evidence>
<dbReference type="PANTHER" id="PTHR30558:SF3">
    <property type="entry name" value="BIOPOLYMER TRANSPORT PROTEIN EXBD-RELATED"/>
    <property type="match status" value="1"/>
</dbReference>
<dbReference type="Pfam" id="PF02472">
    <property type="entry name" value="ExbD"/>
    <property type="match status" value="1"/>
</dbReference>
<dbReference type="RefSeq" id="WP_068803311.1">
    <property type="nucleotide sequence ID" value="NZ_CP014671.1"/>
</dbReference>
<dbReference type="GO" id="GO:0015031">
    <property type="term" value="P:protein transport"/>
    <property type="evidence" value="ECO:0007669"/>
    <property type="project" value="UniProtKB-KW"/>
</dbReference>
<dbReference type="GO" id="GO:0022857">
    <property type="term" value="F:transmembrane transporter activity"/>
    <property type="evidence" value="ECO:0007669"/>
    <property type="project" value="InterPro"/>
</dbReference>
<reference evidence="10" key="1">
    <citation type="submission" date="2016-03" db="EMBL/GenBank/DDBJ databases">
        <title>Complete genome sequence of Solimmundus cernigliae, representing a novel lineage of polycyclic aromatic hydrocarbon degraders within the Gammaproteobacteria.</title>
        <authorList>
            <person name="Singleton D.R."/>
            <person name="Dickey A.N."/>
            <person name="Scholl E.H."/>
            <person name="Wright F.A."/>
            <person name="Aitken M.D."/>
        </authorList>
    </citation>
    <scope>NUCLEOTIDE SEQUENCE [LARGE SCALE GENOMIC DNA]</scope>
    <source>
        <strain evidence="10">TR3.2</strain>
    </source>
</reference>
<evidence type="ECO:0000256" key="3">
    <source>
        <dbReference type="ARBA" id="ARBA00022475"/>
    </source>
</evidence>
<evidence type="ECO:0000256" key="1">
    <source>
        <dbReference type="ARBA" id="ARBA00004162"/>
    </source>
</evidence>
<evidence type="ECO:0000313" key="9">
    <source>
        <dbReference type="EMBL" id="ANX03720.1"/>
    </source>
</evidence>
<keyword evidence="10" id="KW-1185">Reference proteome</keyword>
<protein>
    <recommendedName>
        <fullName evidence="11">Biopolymer transporter ExbD</fullName>
    </recommendedName>
</protein>
<feature type="transmembrane region" description="Helical" evidence="8">
    <location>
        <begin position="12"/>
        <end position="32"/>
    </location>
</feature>
<accession>A0A1B1YS69</accession>
<sequence>MNFRTRRRPDDVELNFVPLIDVLVVLLIFLMVTTSFSRLGQLKVDLPQAASDATAPTDNTIELAISAAGEYAVGQETLAADNVVGLTAALRRAASGRKEPVLVLSVDRNTPHERVIAAMTAAREAGLENLSFAVETAGKAP</sequence>
<comment type="subcellular location">
    <subcellularLocation>
        <location evidence="1">Cell membrane</location>
        <topology evidence="1">Single-pass membrane protein</topology>
    </subcellularLocation>
    <subcellularLocation>
        <location evidence="7">Cell membrane</location>
        <topology evidence="7">Single-pass type II membrane protein</topology>
    </subcellularLocation>
</comment>
<keyword evidence="6 8" id="KW-0472">Membrane</keyword>
<dbReference type="SUPFAM" id="SSF53137">
    <property type="entry name" value="Translational machinery components"/>
    <property type="match status" value="1"/>
</dbReference>